<comment type="caution">
    <text evidence="2">The sequence shown here is derived from an EMBL/GenBank/DDBJ whole genome shotgun (WGS) entry which is preliminary data.</text>
</comment>
<dbReference type="AlphaFoldDB" id="A0A177F497"/>
<feature type="compositionally biased region" description="Polar residues" evidence="1">
    <location>
        <begin position="14"/>
        <end position="26"/>
    </location>
</feature>
<feature type="compositionally biased region" description="Basic and acidic residues" evidence="1">
    <location>
        <begin position="196"/>
        <end position="221"/>
    </location>
</feature>
<keyword evidence="3" id="KW-1185">Reference proteome</keyword>
<dbReference type="Proteomes" id="UP000077002">
    <property type="component" value="Unassembled WGS sequence"/>
</dbReference>
<evidence type="ECO:0000256" key="1">
    <source>
        <dbReference type="SAM" id="MobiDB-lite"/>
    </source>
</evidence>
<feature type="compositionally biased region" description="Polar residues" evidence="1">
    <location>
        <begin position="222"/>
        <end position="238"/>
    </location>
</feature>
<evidence type="ECO:0000313" key="2">
    <source>
        <dbReference type="EMBL" id="OAG38049.1"/>
    </source>
</evidence>
<feature type="compositionally biased region" description="Polar residues" evidence="1">
    <location>
        <begin position="255"/>
        <end position="265"/>
    </location>
</feature>
<gene>
    <name evidence="2" type="ORF">AYO21_07771</name>
</gene>
<feature type="region of interest" description="Disordered" evidence="1">
    <location>
        <begin position="171"/>
        <end position="265"/>
    </location>
</feature>
<organism evidence="2 3">
    <name type="scientific">Fonsecaea monophora</name>
    <dbReference type="NCBI Taxonomy" id="254056"/>
    <lineage>
        <taxon>Eukaryota</taxon>
        <taxon>Fungi</taxon>
        <taxon>Dikarya</taxon>
        <taxon>Ascomycota</taxon>
        <taxon>Pezizomycotina</taxon>
        <taxon>Eurotiomycetes</taxon>
        <taxon>Chaetothyriomycetidae</taxon>
        <taxon>Chaetothyriales</taxon>
        <taxon>Herpotrichiellaceae</taxon>
        <taxon>Fonsecaea</taxon>
    </lineage>
</organism>
<reference evidence="2 3" key="1">
    <citation type="submission" date="2016-03" db="EMBL/GenBank/DDBJ databases">
        <title>Draft genome sequence of the Fonsecaea monophora CBS 269.37.</title>
        <authorList>
            <person name="Bombassaro A."/>
            <person name="Vinicius W.A."/>
            <person name="De Hoog S."/>
            <person name="Sun J."/>
            <person name="Souza E.M."/>
            <person name="Raittz R.T."/>
            <person name="Costa F."/>
            <person name="Leao A.C."/>
            <person name="Tadra-Sfeir M.Z."/>
            <person name="Baura V."/>
            <person name="Balsanelli E."/>
            <person name="Pedrosa F.O."/>
            <person name="Moreno L.F."/>
            <person name="Steffens M.B."/>
            <person name="Xi L."/>
            <person name="Bocca A.L."/>
            <person name="Felipe M.S."/>
            <person name="Teixeira M."/>
            <person name="Telles Filho F.Q."/>
            <person name="Azevedo C.M."/>
            <person name="Gomes R."/>
            <person name="Vicente V.A."/>
        </authorList>
    </citation>
    <scope>NUCLEOTIDE SEQUENCE [LARGE SCALE GENOMIC DNA]</scope>
    <source>
        <strain evidence="2 3">CBS 269.37</strain>
    </source>
</reference>
<name>A0A177F497_9EURO</name>
<dbReference type="GeneID" id="34602924"/>
<dbReference type="RefSeq" id="XP_022510001.1">
    <property type="nucleotide sequence ID" value="XM_022657724.1"/>
</dbReference>
<feature type="region of interest" description="Disordered" evidence="1">
    <location>
        <begin position="1"/>
        <end position="34"/>
    </location>
</feature>
<dbReference type="EMBL" id="LVKK01000062">
    <property type="protein sequence ID" value="OAG38049.1"/>
    <property type="molecule type" value="Genomic_DNA"/>
</dbReference>
<evidence type="ECO:0000313" key="3">
    <source>
        <dbReference type="Proteomes" id="UP000077002"/>
    </source>
</evidence>
<protein>
    <submittedName>
        <fullName evidence="2">Uncharacterized protein</fullName>
    </submittedName>
</protein>
<dbReference type="OrthoDB" id="4158987at2759"/>
<accession>A0A177F497</accession>
<proteinExistence type="predicted"/>
<sequence>MDVMKSILGGGTNENGVDNDTPNNGSDKMPSREEMVKTIESLQKAQKAQSKANDLKSRAMALTDSKQREKLLKEAFDKEVEAHGHSKMARRLQSGTWQGFGFGGGIGAATGLGLGAGVGTVLGAIAAVPTTGLGMLIGTGVGAIHGPWVRLGGKEEKFEDADPEKVAEALEQEVSQQNNSDVEQRAIAAASETDMPEDKERRDERPRRKPPKLEIRSKRATEPNTQPQAEVNLTQSIQEESKPRRKPKKLEIRSKNCSTESPSEL</sequence>